<protein>
    <recommendedName>
        <fullName evidence="4">Secreted protein</fullName>
    </recommendedName>
</protein>
<sequence>MAVFFTPIRRPSVEFFALRLALALLLLRSNLKVVQSRITWSTYSQTELDPPPFFPFPHCSFYLAFAHVCERPYRAPFSLFLF</sequence>
<evidence type="ECO:0000256" key="1">
    <source>
        <dbReference type="SAM" id="SignalP"/>
    </source>
</evidence>
<keyword evidence="1" id="KW-0732">Signal</keyword>
<evidence type="ECO:0000313" key="2">
    <source>
        <dbReference type="EMBL" id="BES96607.1"/>
    </source>
</evidence>
<accession>A0ABN7B1J8</accession>
<feature type="signal peptide" evidence="1">
    <location>
        <begin position="1"/>
        <end position="36"/>
    </location>
</feature>
<organism evidence="2 3">
    <name type="scientific">Nesidiocoris tenuis</name>
    <dbReference type="NCBI Taxonomy" id="355587"/>
    <lineage>
        <taxon>Eukaryota</taxon>
        <taxon>Metazoa</taxon>
        <taxon>Ecdysozoa</taxon>
        <taxon>Arthropoda</taxon>
        <taxon>Hexapoda</taxon>
        <taxon>Insecta</taxon>
        <taxon>Pterygota</taxon>
        <taxon>Neoptera</taxon>
        <taxon>Paraneoptera</taxon>
        <taxon>Hemiptera</taxon>
        <taxon>Heteroptera</taxon>
        <taxon>Panheteroptera</taxon>
        <taxon>Cimicomorpha</taxon>
        <taxon>Miridae</taxon>
        <taxon>Dicyphina</taxon>
        <taxon>Nesidiocoris</taxon>
    </lineage>
</organism>
<evidence type="ECO:0008006" key="4">
    <source>
        <dbReference type="Google" id="ProtNLM"/>
    </source>
</evidence>
<reference evidence="2 3" key="1">
    <citation type="submission" date="2023-09" db="EMBL/GenBank/DDBJ databases">
        <title>Nesidiocoris tenuis whole genome shotgun sequence.</title>
        <authorList>
            <person name="Shibata T."/>
            <person name="Shimoda M."/>
            <person name="Kobayashi T."/>
            <person name="Uehara T."/>
        </authorList>
    </citation>
    <scope>NUCLEOTIDE SEQUENCE [LARGE SCALE GENOMIC DNA]</scope>
    <source>
        <strain evidence="2 3">Japan</strain>
    </source>
</reference>
<dbReference type="Proteomes" id="UP001307889">
    <property type="component" value="Chromosome 7"/>
</dbReference>
<evidence type="ECO:0000313" key="3">
    <source>
        <dbReference type="Proteomes" id="UP001307889"/>
    </source>
</evidence>
<feature type="chain" id="PRO_5045280117" description="Secreted protein" evidence="1">
    <location>
        <begin position="37"/>
        <end position="82"/>
    </location>
</feature>
<proteinExistence type="predicted"/>
<gene>
    <name evidence="2" type="ORF">NTJ_09420</name>
</gene>
<keyword evidence="3" id="KW-1185">Reference proteome</keyword>
<dbReference type="EMBL" id="AP028915">
    <property type="protein sequence ID" value="BES96607.1"/>
    <property type="molecule type" value="Genomic_DNA"/>
</dbReference>
<name>A0ABN7B1J8_9HEMI</name>